<proteinExistence type="predicted"/>
<evidence type="ECO:0000256" key="1">
    <source>
        <dbReference type="SAM" id="MobiDB-lite"/>
    </source>
</evidence>
<reference evidence="2 3" key="1">
    <citation type="journal article" date="2017" name="Front. Microbiol.">
        <title>Phaeobacter piscinae sp. nov., a species of the Roseobacter group and potential aquaculture probiont.</title>
        <authorList>
            <person name="Sonnenschein E.C."/>
            <person name="Phippen C.B.W."/>
            <person name="Nielsen K.F."/>
            <person name="Mateiu R.V."/>
            <person name="Melchiorsen J."/>
            <person name="Gram L."/>
            <person name="Overmann J."/>
            <person name="Freese H.M."/>
        </authorList>
    </citation>
    <scope>NUCLEOTIDE SEQUENCE [LARGE SCALE GENOMIC DNA]</scope>
    <source>
        <strain evidence="2 3">P36</strain>
    </source>
</reference>
<accession>A0ABM6PCK8</accession>
<evidence type="ECO:0000313" key="2">
    <source>
        <dbReference type="EMBL" id="ATG35333.1"/>
    </source>
</evidence>
<reference evidence="2 3" key="4">
    <citation type="journal article" date="2018" name="Environ. Microbiol. Rep.">
        <title>Phylogenetic distribution of roseobacticides in the Roseobacter group and their effect on microalgae.</title>
        <authorList>
            <person name="Sonnenschein E.C."/>
            <person name="Phippen C.B."/>
            <person name="Bentzon-Tilia M."/>
            <person name="Rasmussen S.A."/>
            <person name="Nielsen K.F."/>
            <person name="Gram L."/>
        </authorList>
    </citation>
    <scope>NUCLEOTIDE SEQUENCE [LARGE SCALE GENOMIC DNA]</scope>
    <source>
        <strain evidence="2 3">P36</strain>
    </source>
</reference>
<keyword evidence="3" id="KW-1185">Reference proteome</keyword>
<evidence type="ECO:0000313" key="3">
    <source>
        <dbReference type="Proteomes" id="UP000218891"/>
    </source>
</evidence>
<sequence>MVGSFVATCKLASRVPENGTKKGLMPPHQPQGAKAGT</sequence>
<gene>
    <name evidence="2" type="ORF">PhaeoP36_01180</name>
</gene>
<name>A0ABM6PCK8_9RHOB</name>
<protein>
    <submittedName>
        <fullName evidence="2">Uncharacterized protein</fullName>
    </submittedName>
</protein>
<reference evidence="2 3" key="2">
    <citation type="journal article" date="2017" name="Genome Biol. Evol.">
        <title>Trajectories and Drivers of Genome Evolution in Surface-Associated Marine Phaeobacter.</title>
        <authorList>
            <person name="Freese H.M."/>
            <person name="Sikorski J."/>
            <person name="Bunk B."/>
            <person name="Scheuner C."/>
            <person name="Meier-Kolthoff J.P."/>
            <person name="Sproer C."/>
            <person name="Gram L."/>
            <person name="Overmann J."/>
        </authorList>
    </citation>
    <scope>NUCLEOTIDE SEQUENCE [LARGE SCALE GENOMIC DNA]</scope>
    <source>
        <strain evidence="2 3">P36</strain>
    </source>
</reference>
<dbReference type="Proteomes" id="UP000218891">
    <property type="component" value="Chromosome"/>
</dbReference>
<feature type="region of interest" description="Disordered" evidence="1">
    <location>
        <begin position="16"/>
        <end position="37"/>
    </location>
</feature>
<dbReference type="EMBL" id="CP010643">
    <property type="protein sequence ID" value="ATG35333.1"/>
    <property type="molecule type" value="Genomic_DNA"/>
</dbReference>
<reference evidence="2 3" key="3">
    <citation type="journal article" date="2017" name="Int. J. Syst. Evol. Microbiol.">
        <title>Adaptation of Surface-Associated Bacteria to the Open Ocean: A Genomically Distinct Subpopulation of Phaeobacter gallaeciensis Colonizes Pacific Mesozooplankton.</title>
        <authorList>
            <person name="Freese H.M."/>
            <person name="Methner A."/>
            <person name="Overmann J."/>
        </authorList>
    </citation>
    <scope>NUCLEOTIDE SEQUENCE [LARGE SCALE GENOMIC DNA]</scope>
    <source>
        <strain evidence="2 3">P36</strain>
    </source>
</reference>
<organism evidence="2 3">
    <name type="scientific">Phaeobacter piscinae</name>
    <dbReference type="NCBI Taxonomy" id="1580596"/>
    <lineage>
        <taxon>Bacteria</taxon>
        <taxon>Pseudomonadati</taxon>
        <taxon>Pseudomonadota</taxon>
        <taxon>Alphaproteobacteria</taxon>
        <taxon>Rhodobacterales</taxon>
        <taxon>Roseobacteraceae</taxon>
        <taxon>Phaeobacter</taxon>
    </lineage>
</organism>